<organism evidence="8 9">
    <name type="scientific">Gottschalkia purinilytica</name>
    <name type="common">Clostridium purinilyticum</name>
    <dbReference type="NCBI Taxonomy" id="1503"/>
    <lineage>
        <taxon>Bacteria</taxon>
        <taxon>Bacillati</taxon>
        <taxon>Bacillota</taxon>
        <taxon>Tissierellia</taxon>
        <taxon>Tissierellales</taxon>
        <taxon>Gottschalkiaceae</taxon>
        <taxon>Gottschalkia</taxon>
    </lineage>
</organism>
<dbReference type="GO" id="GO:0005737">
    <property type="term" value="C:cytoplasm"/>
    <property type="evidence" value="ECO:0007669"/>
    <property type="project" value="UniProtKB-ARBA"/>
</dbReference>
<evidence type="ECO:0000256" key="1">
    <source>
        <dbReference type="ARBA" id="ARBA00022485"/>
    </source>
</evidence>
<dbReference type="FunFam" id="2.40.50.140:FF:000103">
    <property type="entry name" value="protein RRP5 homolog"/>
    <property type="match status" value="1"/>
</dbReference>
<feature type="binding site" evidence="6">
    <location>
        <position position="161"/>
    </location>
    <ligand>
        <name>(2E)-4-hydroxy-3-methylbut-2-enyl diphosphate</name>
        <dbReference type="ChEBI" id="CHEBI:128753"/>
    </ligand>
</feature>
<dbReference type="AlphaFoldDB" id="A0A0L0W7M5"/>
<keyword evidence="6" id="KW-0414">Isoprene biosynthesis</keyword>
<gene>
    <name evidence="6 8" type="primary">ispH</name>
    <name evidence="8" type="ORF">CLPU_17c00720</name>
</gene>
<name>A0A0L0W7M5_GOTPU</name>
<keyword evidence="6 8" id="KW-0560">Oxidoreductase</keyword>
<comment type="pathway">
    <text evidence="6">Isoprenoid biosynthesis; dimethylallyl diphosphate biosynthesis; dimethylallyl diphosphate from (2E)-4-hydroxy-3-methylbutenyl diphosphate: step 1/1.</text>
</comment>
<feature type="domain" description="S1 motif" evidence="7">
    <location>
        <begin position="298"/>
        <end position="367"/>
    </location>
</feature>
<protein>
    <recommendedName>
        <fullName evidence="6">4-hydroxy-3-methylbut-2-enyl diphosphate reductase</fullName>
        <shortName evidence="6">HMBPP reductase</shortName>
        <ecNumber evidence="6">1.17.7.4</ecNumber>
    </recommendedName>
</protein>
<feature type="binding site" evidence="6">
    <location>
        <position position="12"/>
    </location>
    <ligand>
        <name>[4Fe-4S] cluster</name>
        <dbReference type="ChEBI" id="CHEBI:49883"/>
    </ligand>
</feature>
<dbReference type="FunFam" id="2.40.50.140:FF:000051">
    <property type="entry name" value="RNA-binding transcriptional accessory protein"/>
    <property type="match status" value="1"/>
</dbReference>
<dbReference type="Gene3D" id="3.40.1010.20">
    <property type="entry name" value="4-hydroxy-3-methylbut-2-enyl diphosphate reductase, catalytic domain"/>
    <property type="match status" value="2"/>
</dbReference>
<feature type="domain" description="S1 motif" evidence="7">
    <location>
        <begin position="472"/>
        <end position="540"/>
    </location>
</feature>
<feature type="binding site" evidence="6">
    <location>
        <position position="123"/>
    </location>
    <ligand>
        <name>dimethylallyl diphosphate</name>
        <dbReference type="ChEBI" id="CHEBI:57623"/>
    </ligand>
</feature>
<dbReference type="CDD" id="cd04465">
    <property type="entry name" value="S1_RPS1_repeat_ec2_hs2"/>
    <property type="match status" value="1"/>
</dbReference>
<dbReference type="PANTHER" id="PTHR30426">
    <property type="entry name" value="4-HYDROXY-3-METHYLBUT-2-ENYL DIPHOSPHATE REDUCTASE"/>
    <property type="match status" value="1"/>
</dbReference>
<dbReference type="GO" id="GO:0046872">
    <property type="term" value="F:metal ion binding"/>
    <property type="evidence" value="ECO:0007669"/>
    <property type="project" value="UniProtKB-KW"/>
</dbReference>
<dbReference type="GO" id="GO:0016114">
    <property type="term" value="P:terpenoid biosynthetic process"/>
    <property type="evidence" value="ECO:0007669"/>
    <property type="project" value="UniProtKB-UniRule"/>
</dbReference>
<feature type="binding site" evidence="6">
    <location>
        <position position="41"/>
    </location>
    <ligand>
        <name>isopentenyl diphosphate</name>
        <dbReference type="ChEBI" id="CHEBI:128769"/>
    </ligand>
</feature>
<dbReference type="CDD" id="cd05688">
    <property type="entry name" value="S1_RPS1_repeat_ec3"/>
    <property type="match status" value="1"/>
</dbReference>
<dbReference type="EMBL" id="LGSS01000017">
    <property type="protein sequence ID" value="KNF07447.1"/>
    <property type="molecule type" value="Genomic_DNA"/>
</dbReference>
<proteinExistence type="inferred from homology"/>
<evidence type="ECO:0000256" key="2">
    <source>
        <dbReference type="ARBA" id="ARBA00022723"/>
    </source>
</evidence>
<dbReference type="NCBIfam" id="NF002187">
    <property type="entry name" value="PRK01045.1-1"/>
    <property type="match status" value="1"/>
</dbReference>
<dbReference type="InterPro" id="IPR003451">
    <property type="entry name" value="LytB/IspH"/>
</dbReference>
<keyword evidence="2 6" id="KW-0479">Metal-binding</keyword>
<feature type="binding site" evidence="6">
    <location>
        <position position="41"/>
    </location>
    <ligand>
        <name>dimethylallyl diphosphate</name>
        <dbReference type="ChEBI" id="CHEBI:57623"/>
    </ligand>
</feature>
<dbReference type="InterPro" id="IPR012340">
    <property type="entry name" value="NA-bd_OB-fold"/>
</dbReference>
<sequence>MKIIIAENAGFCFGVKKAIESTINQFENKDKNIYSLGPLIHNKQVIDKLSKKGLNVIENISEADKGKVVIRSHGVPLSIYDEAKEKNIEVVDCTCPFVRNVQRKAHDCYKNGYDVVIIGDSNHPEVIGIKGWCDNKAYSVNSEDDVNKLPSLNKVCIVAQTTITNEKFETLSKLVSKKSNEVHINNTICNATNVRQSSCRDVAKQADAMIVIGGYHSSNTQKLVEISKKYCKNVYHIEVAEELPLEQLKNYQIIGITAGASTPAWIIEEVYNKMSNISNDINDMSQALNNTFTNIRKGDILEGEVILVGNDEVVVNIGYKSDGIIKKEELTNDQDVLPSQIVSIGDKISVLVINMNDGEGNVLLSKKRVDNKKNWEEVSKLYKNEAIINVKVKEVSDNGLIVNILGLRGFIPKSQVSNKYIKDFNSYLNKELDVKVIDLDKTKNRIVLSRKLIEQEEQENEKEKTWSHIKKGQIIKGKVKRITDFGAFVDIGGIDGLLHISDLSWTKVKHPSKVVNVGDEIEIIILDLDKAKERISLGLKQLQQHPWEKVKDKYTVGSIIDGTVVKLLNFGAFVELEPGIEGLVHITQITDENISKPSEILNVGDKVRIKILSIDEEQRRIELSIKEADLKQNEEYKKYNTDESFTIGDIINVKNLK</sequence>
<dbReference type="RefSeq" id="WP_050356286.1">
    <property type="nucleotide sequence ID" value="NZ_LGSS01000017.1"/>
</dbReference>
<keyword evidence="4 6" id="KW-0411">Iron-sulfur</keyword>
<dbReference type="STRING" id="1503.CLPU_17c00720"/>
<evidence type="ECO:0000259" key="7">
    <source>
        <dbReference type="PROSITE" id="PS50126"/>
    </source>
</evidence>
<comment type="caution">
    <text evidence="8">The sequence shown here is derived from an EMBL/GenBank/DDBJ whole genome shotgun (WGS) entry which is preliminary data.</text>
</comment>
<dbReference type="PROSITE" id="PS50126">
    <property type="entry name" value="S1"/>
    <property type="match status" value="4"/>
</dbReference>
<feature type="binding site" evidence="6">
    <location>
        <position position="95"/>
    </location>
    <ligand>
        <name>[4Fe-4S] cluster</name>
        <dbReference type="ChEBI" id="CHEBI:49883"/>
    </ligand>
</feature>
<feature type="binding site" evidence="6">
    <location>
        <position position="261"/>
    </location>
    <ligand>
        <name>isopentenyl diphosphate</name>
        <dbReference type="ChEBI" id="CHEBI:128769"/>
    </ligand>
</feature>
<evidence type="ECO:0000313" key="9">
    <source>
        <dbReference type="Proteomes" id="UP000037267"/>
    </source>
</evidence>
<dbReference type="EC" id="1.17.7.4" evidence="6"/>
<dbReference type="NCBIfam" id="NF005208">
    <property type="entry name" value="PRK06676.1"/>
    <property type="match status" value="1"/>
</dbReference>
<dbReference type="Pfam" id="PF02401">
    <property type="entry name" value="LYTB"/>
    <property type="match status" value="1"/>
</dbReference>
<dbReference type="Pfam" id="PF00575">
    <property type="entry name" value="S1"/>
    <property type="match status" value="4"/>
</dbReference>
<keyword evidence="3 6" id="KW-0408">Iron</keyword>
<dbReference type="PANTHER" id="PTHR30426:SF0">
    <property type="entry name" value="4-HYDROXY-3-METHYLBUT-2-ENYL DIPHOSPHATE REDUCTASE"/>
    <property type="match status" value="1"/>
</dbReference>
<evidence type="ECO:0000256" key="4">
    <source>
        <dbReference type="ARBA" id="ARBA00023014"/>
    </source>
</evidence>
<dbReference type="SMART" id="SM00316">
    <property type="entry name" value="S1"/>
    <property type="match status" value="4"/>
</dbReference>
<feature type="domain" description="S1 motif" evidence="7">
    <location>
        <begin position="557"/>
        <end position="626"/>
    </location>
</feature>
<feature type="binding site" evidence="6">
    <location>
        <position position="219"/>
    </location>
    <ligand>
        <name>dimethylallyl diphosphate</name>
        <dbReference type="ChEBI" id="CHEBI:57623"/>
    </ligand>
</feature>
<feature type="binding site" evidence="6">
    <location>
        <position position="217"/>
    </location>
    <ligand>
        <name>isopentenyl diphosphate</name>
        <dbReference type="ChEBI" id="CHEBI:128769"/>
    </ligand>
</feature>
<dbReference type="PATRIC" id="fig|1503.3.peg.751"/>
<feature type="binding site" evidence="6">
    <location>
        <position position="41"/>
    </location>
    <ligand>
        <name>(2E)-4-hydroxy-3-methylbut-2-enyl diphosphate</name>
        <dbReference type="ChEBI" id="CHEBI:128753"/>
    </ligand>
</feature>
<dbReference type="UniPathway" id="UPA00059">
    <property type="reaction ID" value="UER00105"/>
</dbReference>
<keyword evidence="9" id="KW-1185">Reference proteome</keyword>
<dbReference type="GO" id="GO:0050992">
    <property type="term" value="P:dimethylallyl diphosphate biosynthetic process"/>
    <property type="evidence" value="ECO:0007669"/>
    <property type="project" value="UniProtKB-UniRule"/>
</dbReference>
<feature type="binding site" evidence="6">
    <location>
        <position position="218"/>
    </location>
    <ligand>
        <name>(2E)-4-hydroxy-3-methylbut-2-enyl diphosphate</name>
        <dbReference type="ChEBI" id="CHEBI:128753"/>
    </ligand>
</feature>
<dbReference type="NCBIfam" id="NF009024">
    <property type="entry name" value="PRK12360.1"/>
    <property type="match status" value="1"/>
</dbReference>
<comment type="function">
    <text evidence="6">Catalyzes the conversion of 1-hydroxy-2-methyl-2-(E)-butenyl 4-diphosphate (HMBPP) into a mixture of isopentenyl diphosphate (IPP) and dimethylallyl diphosphate (DMAPP). Acts in the terminal step of the DOXP/MEP pathway for isoprenoid precursor biosynthesis.</text>
</comment>
<dbReference type="Gene3D" id="3.40.50.11270">
    <property type="match status" value="1"/>
</dbReference>
<feature type="binding site" evidence="6">
    <location>
        <position position="73"/>
    </location>
    <ligand>
        <name>dimethylallyl diphosphate</name>
        <dbReference type="ChEBI" id="CHEBI:57623"/>
    </ligand>
</feature>
<evidence type="ECO:0000256" key="5">
    <source>
        <dbReference type="ARBA" id="ARBA00025604"/>
    </source>
</evidence>
<feature type="binding site" evidence="6">
    <location>
        <position position="73"/>
    </location>
    <ligand>
        <name>(2E)-4-hydroxy-3-methylbut-2-enyl diphosphate</name>
        <dbReference type="ChEBI" id="CHEBI:128753"/>
    </ligand>
</feature>
<dbReference type="Proteomes" id="UP000037267">
    <property type="component" value="Unassembled WGS sequence"/>
</dbReference>
<dbReference type="GO" id="GO:0051539">
    <property type="term" value="F:4 iron, 4 sulfur cluster binding"/>
    <property type="evidence" value="ECO:0007669"/>
    <property type="project" value="UniProtKB-UniRule"/>
</dbReference>
<feature type="binding site" evidence="6">
    <location>
        <position position="261"/>
    </location>
    <ligand>
        <name>dimethylallyl diphosphate</name>
        <dbReference type="ChEBI" id="CHEBI:57623"/>
    </ligand>
</feature>
<dbReference type="GO" id="GO:0051745">
    <property type="term" value="F:4-hydroxy-3-methylbut-2-enyl diphosphate reductase activity"/>
    <property type="evidence" value="ECO:0007669"/>
    <property type="project" value="UniProtKB-UniRule"/>
</dbReference>
<dbReference type="GO" id="GO:0019288">
    <property type="term" value="P:isopentenyl diphosphate biosynthetic process, methylerythritol 4-phosphate pathway"/>
    <property type="evidence" value="ECO:0007669"/>
    <property type="project" value="UniProtKB-UniRule"/>
</dbReference>
<feature type="binding site" evidence="6">
    <location>
        <position position="73"/>
    </location>
    <ligand>
        <name>isopentenyl diphosphate</name>
        <dbReference type="ChEBI" id="CHEBI:128769"/>
    </ligand>
</feature>
<evidence type="ECO:0000313" key="8">
    <source>
        <dbReference type="EMBL" id="KNF07447.1"/>
    </source>
</evidence>
<feature type="binding site" evidence="6">
    <location>
        <position position="219"/>
    </location>
    <ligand>
        <name>(2E)-4-hydroxy-3-methylbut-2-enyl diphosphate</name>
        <dbReference type="ChEBI" id="CHEBI:128753"/>
    </ligand>
</feature>
<evidence type="ECO:0000256" key="6">
    <source>
        <dbReference type="HAMAP-Rule" id="MF_00191"/>
    </source>
</evidence>
<dbReference type="UniPathway" id="UPA00056">
    <property type="reaction ID" value="UER00097"/>
</dbReference>
<feature type="binding site" evidence="6">
    <location>
        <position position="218"/>
    </location>
    <ligand>
        <name>dimethylallyl diphosphate</name>
        <dbReference type="ChEBI" id="CHEBI:57623"/>
    </ligand>
</feature>
<feature type="binding site" evidence="6">
    <location>
        <position position="261"/>
    </location>
    <ligand>
        <name>(2E)-4-hydroxy-3-methylbut-2-enyl diphosphate</name>
        <dbReference type="ChEBI" id="CHEBI:128753"/>
    </ligand>
</feature>
<feature type="binding site" evidence="6">
    <location>
        <position position="219"/>
    </location>
    <ligand>
        <name>isopentenyl diphosphate</name>
        <dbReference type="ChEBI" id="CHEBI:128769"/>
    </ligand>
</feature>
<dbReference type="NCBIfam" id="NF000907">
    <property type="entry name" value="PRK00087.1"/>
    <property type="match status" value="1"/>
</dbReference>
<comment type="function">
    <text evidence="5">Binds mRNA; thus facilitating recognition of the initiation point. It is needed to translate mRNA with a short Shine-Dalgarno (SD) purine-rich sequence.</text>
</comment>
<feature type="binding site" evidence="6">
    <location>
        <position position="217"/>
    </location>
    <ligand>
        <name>dimethylallyl diphosphate</name>
        <dbReference type="ChEBI" id="CHEBI:57623"/>
    </ligand>
</feature>
<accession>A0A0L0W7M5</accession>
<dbReference type="Gene3D" id="2.40.50.140">
    <property type="entry name" value="Nucleic acid-binding proteins"/>
    <property type="match status" value="4"/>
</dbReference>
<keyword evidence="1 6" id="KW-0004">4Fe-4S</keyword>
<dbReference type="CDD" id="cd13944">
    <property type="entry name" value="lytB_ispH"/>
    <property type="match status" value="1"/>
</dbReference>
<feature type="active site" description="Proton donor" evidence="6">
    <location>
        <position position="125"/>
    </location>
</feature>
<dbReference type="CDD" id="cd05687">
    <property type="entry name" value="S1_RPS1_repeat_ec1_hs1"/>
    <property type="match status" value="1"/>
</dbReference>
<feature type="domain" description="S1 motif" evidence="7">
    <location>
        <begin position="385"/>
        <end position="451"/>
    </location>
</feature>
<reference evidence="9" key="1">
    <citation type="submission" date="2015-07" db="EMBL/GenBank/DDBJ databases">
        <title>Draft genome sequence of the purine-degrading Gottschalkia purinilyticum DSM 1384 (formerly Clostridium purinilyticum).</title>
        <authorList>
            <person name="Poehlein A."/>
            <person name="Schiel-Bengelsdorf B."/>
            <person name="Bengelsdorf F.R."/>
            <person name="Daniel R."/>
            <person name="Duerre P."/>
        </authorList>
    </citation>
    <scope>NUCLEOTIDE SEQUENCE [LARGE SCALE GENOMIC DNA]</scope>
    <source>
        <strain evidence="9">DSM 1384</strain>
    </source>
</reference>
<feature type="binding site" evidence="6">
    <location>
        <position position="218"/>
    </location>
    <ligand>
        <name>isopentenyl diphosphate</name>
        <dbReference type="ChEBI" id="CHEBI:128769"/>
    </ligand>
</feature>
<dbReference type="InterPro" id="IPR003029">
    <property type="entry name" value="S1_domain"/>
</dbReference>
<dbReference type="InterPro" id="IPR035104">
    <property type="entry name" value="Ribosomal_protein_S1-like"/>
</dbReference>
<feature type="binding site" evidence="6">
    <location>
        <position position="189"/>
    </location>
    <ligand>
        <name>[4Fe-4S] cluster</name>
        <dbReference type="ChEBI" id="CHEBI:49883"/>
    </ligand>
</feature>
<comment type="pathway">
    <text evidence="6">Isoprenoid biosynthesis; isopentenyl diphosphate biosynthesis via DXP pathway; isopentenyl diphosphate from 1-deoxy-D-xylulose 5-phosphate: step 6/6.</text>
</comment>
<dbReference type="SUPFAM" id="SSF50249">
    <property type="entry name" value="Nucleic acid-binding proteins"/>
    <property type="match status" value="4"/>
</dbReference>
<feature type="binding site" evidence="6">
    <location>
        <position position="123"/>
    </location>
    <ligand>
        <name>isopentenyl diphosphate</name>
        <dbReference type="ChEBI" id="CHEBI:128769"/>
    </ligand>
</feature>
<feature type="binding site" evidence="6">
    <location>
        <position position="123"/>
    </location>
    <ligand>
        <name>(2E)-4-hydroxy-3-methylbut-2-enyl diphosphate</name>
        <dbReference type="ChEBI" id="CHEBI:128753"/>
    </ligand>
</feature>
<comment type="cofactor">
    <cofactor evidence="6">
        <name>[4Fe-4S] cluster</name>
        <dbReference type="ChEBI" id="CHEBI:49883"/>
    </cofactor>
    <text evidence="6">Binds 1 [4Fe-4S] cluster per subunit.</text>
</comment>
<feature type="binding site" evidence="6">
    <location>
        <position position="217"/>
    </location>
    <ligand>
        <name>(2E)-4-hydroxy-3-methylbut-2-enyl diphosphate</name>
        <dbReference type="ChEBI" id="CHEBI:128753"/>
    </ligand>
</feature>
<dbReference type="GO" id="GO:0003729">
    <property type="term" value="F:mRNA binding"/>
    <property type="evidence" value="ECO:0007669"/>
    <property type="project" value="UniProtKB-ARBA"/>
</dbReference>
<comment type="catalytic activity">
    <reaction evidence="6">
        <text>isopentenyl diphosphate + 2 oxidized [2Fe-2S]-[ferredoxin] + H2O = (2E)-4-hydroxy-3-methylbut-2-enyl diphosphate + 2 reduced [2Fe-2S]-[ferredoxin] + 2 H(+)</text>
        <dbReference type="Rhea" id="RHEA:24488"/>
        <dbReference type="Rhea" id="RHEA-COMP:10000"/>
        <dbReference type="Rhea" id="RHEA-COMP:10001"/>
        <dbReference type="ChEBI" id="CHEBI:15377"/>
        <dbReference type="ChEBI" id="CHEBI:15378"/>
        <dbReference type="ChEBI" id="CHEBI:33737"/>
        <dbReference type="ChEBI" id="CHEBI:33738"/>
        <dbReference type="ChEBI" id="CHEBI:128753"/>
        <dbReference type="ChEBI" id="CHEBI:128769"/>
        <dbReference type="EC" id="1.17.7.4"/>
    </reaction>
</comment>
<comment type="catalytic activity">
    <reaction evidence="6">
        <text>dimethylallyl diphosphate + 2 oxidized [2Fe-2S]-[ferredoxin] + H2O = (2E)-4-hydroxy-3-methylbut-2-enyl diphosphate + 2 reduced [2Fe-2S]-[ferredoxin] + 2 H(+)</text>
        <dbReference type="Rhea" id="RHEA:24825"/>
        <dbReference type="Rhea" id="RHEA-COMP:10000"/>
        <dbReference type="Rhea" id="RHEA-COMP:10001"/>
        <dbReference type="ChEBI" id="CHEBI:15377"/>
        <dbReference type="ChEBI" id="CHEBI:15378"/>
        <dbReference type="ChEBI" id="CHEBI:33737"/>
        <dbReference type="ChEBI" id="CHEBI:33738"/>
        <dbReference type="ChEBI" id="CHEBI:57623"/>
        <dbReference type="ChEBI" id="CHEBI:128753"/>
        <dbReference type="EC" id="1.17.7.4"/>
    </reaction>
</comment>
<dbReference type="NCBIfam" id="TIGR00216">
    <property type="entry name" value="ispH_lytB"/>
    <property type="match status" value="1"/>
</dbReference>
<comment type="similarity">
    <text evidence="6">Belongs to the IspH family.</text>
</comment>
<dbReference type="PRINTS" id="PR00681">
    <property type="entry name" value="RIBOSOMALS1"/>
</dbReference>
<dbReference type="HAMAP" id="MF_00191">
    <property type="entry name" value="IspH"/>
    <property type="match status" value="1"/>
</dbReference>
<dbReference type="OrthoDB" id="9804077at2"/>
<evidence type="ECO:0000256" key="3">
    <source>
        <dbReference type="ARBA" id="ARBA00023004"/>
    </source>
</evidence>